<proteinExistence type="predicted"/>
<accession>A0ABU1EBV3</accession>
<keyword evidence="3" id="KW-1185">Reference proteome</keyword>
<dbReference type="Proteomes" id="UP001256646">
    <property type="component" value="Unassembled WGS sequence"/>
</dbReference>
<feature type="transmembrane region" description="Helical" evidence="1">
    <location>
        <begin position="12"/>
        <end position="40"/>
    </location>
</feature>
<name>A0ABU1EBV3_9CLOT</name>
<dbReference type="RefSeq" id="WP_252225179.1">
    <property type="nucleotide sequence ID" value="NZ_JAVJAN010000001.1"/>
</dbReference>
<evidence type="ECO:0000256" key="1">
    <source>
        <dbReference type="SAM" id="Phobius"/>
    </source>
</evidence>
<keyword evidence="1" id="KW-0472">Membrane</keyword>
<dbReference type="EMBL" id="JAVJAN010000001">
    <property type="protein sequence ID" value="MDR5585871.1"/>
    <property type="molecule type" value="Genomic_DNA"/>
</dbReference>
<reference evidence="2 3" key="1">
    <citation type="submission" date="2023-09" db="EMBL/GenBank/DDBJ databases">
        <authorList>
            <person name="Zhai L."/>
        </authorList>
    </citation>
    <scope>NUCLEOTIDE SEQUENCE [LARGE SCALE GENOMIC DNA]</scope>
    <source>
        <strain evidence="2 3">5 N-1</strain>
    </source>
</reference>
<gene>
    <name evidence="2" type="ORF">RGC78_00145</name>
</gene>
<evidence type="ECO:0000313" key="3">
    <source>
        <dbReference type="Proteomes" id="UP001256646"/>
    </source>
</evidence>
<evidence type="ECO:0000313" key="2">
    <source>
        <dbReference type="EMBL" id="MDR5585871.1"/>
    </source>
</evidence>
<keyword evidence="1" id="KW-1133">Transmembrane helix</keyword>
<sequence length="66" mass="7299">MLKLLVRVIVAFTLPAIIVYTGICLASPIAWIAACIPLAIKYYKTIDKMSINDLNFLKTKSTELLG</sequence>
<organism evidence="2 3">
    <name type="scientific">Clostridium aquiflavi</name>
    <dbReference type="NCBI Taxonomy" id="3073603"/>
    <lineage>
        <taxon>Bacteria</taxon>
        <taxon>Bacillati</taxon>
        <taxon>Bacillota</taxon>
        <taxon>Clostridia</taxon>
        <taxon>Eubacteriales</taxon>
        <taxon>Clostridiaceae</taxon>
        <taxon>Clostridium</taxon>
    </lineage>
</organism>
<dbReference type="PROSITE" id="PS51257">
    <property type="entry name" value="PROKAR_LIPOPROTEIN"/>
    <property type="match status" value="1"/>
</dbReference>
<comment type="caution">
    <text evidence="2">The sequence shown here is derived from an EMBL/GenBank/DDBJ whole genome shotgun (WGS) entry which is preliminary data.</text>
</comment>
<keyword evidence="1" id="KW-0812">Transmembrane</keyword>
<protein>
    <submittedName>
        <fullName evidence="2">Uncharacterized protein</fullName>
    </submittedName>
</protein>